<name>F0F3H1_9BACT</name>
<evidence type="ECO:0000313" key="2">
    <source>
        <dbReference type="Proteomes" id="UP000005697"/>
    </source>
</evidence>
<comment type="caution">
    <text evidence="1">The sequence shown here is derived from an EMBL/GenBank/DDBJ whole genome shotgun (WGS) entry which is preliminary data.</text>
</comment>
<dbReference type="EMBL" id="AEWX01000001">
    <property type="protein sequence ID" value="EGC21387.1"/>
    <property type="molecule type" value="Genomic_DNA"/>
</dbReference>
<reference evidence="1 2" key="1">
    <citation type="submission" date="2011-01" db="EMBL/GenBank/DDBJ databases">
        <authorList>
            <person name="Muzny D."/>
            <person name="Qin X."/>
            <person name="Deng J."/>
            <person name="Jiang H."/>
            <person name="Liu Y."/>
            <person name="Qu J."/>
            <person name="Song X.-Z."/>
            <person name="Zhang L."/>
            <person name="Thornton R."/>
            <person name="Coyle M."/>
            <person name="Francisco L."/>
            <person name="Jackson L."/>
            <person name="Javaid M."/>
            <person name="Korchina V."/>
            <person name="Kovar C."/>
            <person name="Mata R."/>
            <person name="Mathew T."/>
            <person name="Ngo R."/>
            <person name="Nguyen L."/>
            <person name="Nguyen N."/>
            <person name="Okwuonu G."/>
            <person name="Ongeri F."/>
            <person name="Pham C."/>
            <person name="Simmons D."/>
            <person name="Wilczek-Boney K."/>
            <person name="Hale W."/>
            <person name="Jakkamsetti A."/>
            <person name="Pham P."/>
            <person name="Ruth R."/>
            <person name="San Lucas F."/>
            <person name="Warren J."/>
            <person name="Zhang J."/>
            <person name="Zhao Z."/>
            <person name="Zhou C."/>
            <person name="Zhu D."/>
            <person name="Lee S."/>
            <person name="Bess C."/>
            <person name="Blankenburg K."/>
            <person name="Forbes L."/>
            <person name="Fu Q."/>
            <person name="Gubbala S."/>
            <person name="Hirani K."/>
            <person name="Jayaseelan J.C."/>
            <person name="Lara F."/>
            <person name="Munidasa M."/>
            <person name="Palculict T."/>
            <person name="Patil S."/>
            <person name="Pu L.-L."/>
            <person name="Saada N."/>
            <person name="Tang L."/>
            <person name="Weissenberger G."/>
            <person name="Zhu Y."/>
            <person name="Hemphill L."/>
            <person name="Shang Y."/>
            <person name="Youmans B."/>
            <person name="Ayvaz T."/>
            <person name="Ross M."/>
            <person name="Santibanez J."/>
            <person name="Aqrawi P."/>
            <person name="Gross S."/>
            <person name="Joshi V."/>
            <person name="Fowler G."/>
            <person name="Nazareth L."/>
            <person name="Reid J."/>
            <person name="Worley K."/>
            <person name="Petrosino J."/>
            <person name="Highlander S."/>
            <person name="Gibbs R."/>
        </authorList>
    </citation>
    <scope>NUCLEOTIDE SEQUENCE [LARGE SCALE GENOMIC DNA]</scope>
    <source>
        <strain evidence="1 2">DSM 16608</strain>
    </source>
</reference>
<proteinExistence type="predicted"/>
<sequence length="93" mass="10272">MLIPSPIVSMVNTMRAGCPHAYCRPDGGRDGVSLQRERAVPPKTDAICRMNGRLFLKDNEHDLTTQKDSLYELKTVLCLLGLILDTDGIRSAT</sequence>
<accession>F0F3H1</accession>
<organism evidence="1 2">
    <name type="scientific">Prevotella multiformis DSM 16608</name>
    <dbReference type="NCBI Taxonomy" id="888743"/>
    <lineage>
        <taxon>Bacteria</taxon>
        <taxon>Pseudomonadati</taxon>
        <taxon>Bacteroidota</taxon>
        <taxon>Bacteroidia</taxon>
        <taxon>Bacteroidales</taxon>
        <taxon>Prevotellaceae</taxon>
        <taxon>Prevotella</taxon>
    </lineage>
</organism>
<protein>
    <submittedName>
        <fullName evidence="1">Uncharacterized protein</fullName>
    </submittedName>
</protein>
<gene>
    <name evidence="1" type="ORF">HMPREF9141_0137</name>
</gene>
<keyword evidence="2" id="KW-1185">Reference proteome</keyword>
<dbReference type="STRING" id="888743.HMPREF9141_0137"/>
<dbReference type="Proteomes" id="UP000005697">
    <property type="component" value="Unassembled WGS sequence"/>
</dbReference>
<dbReference type="AlphaFoldDB" id="F0F3H1"/>
<evidence type="ECO:0000313" key="1">
    <source>
        <dbReference type="EMBL" id="EGC21387.1"/>
    </source>
</evidence>
<dbReference type="HOGENOM" id="CLU_2397181_0_0_10"/>